<evidence type="ECO:0000256" key="12">
    <source>
        <dbReference type="ARBA" id="ARBA00022846"/>
    </source>
</evidence>
<feature type="repeat" description="RCC1" evidence="21">
    <location>
        <begin position="262"/>
        <end position="314"/>
    </location>
</feature>
<evidence type="ECO:0000256" key="19">
    <source>
        <dbReference type="ARBA" id="ARBA00023305"/>
    </source>
</evidence>
<keyword evidence="15" id="KW-0206">Cytoskeleton</keyword>
<evidence type="ECO:0000256" key="5">
    <source>
        <dbReference type="ARBA" id="ARBA00022481"/>
    </source>
</evidence>
<dbReference type="GO" id="GO:0005085">
    <property type="term" value="F:guanyl-nucleotide exchange factor activity"/>
    <property type="evidence" value="ECO:0007669"/>
    <property type="project" value="UniProtKB-KW"/>
</dbReference>
<dbReference type="PROSITE" id="PS50012">
    <property type="entry name" value="RCC1_3"/>
    <property type="match status" value="6"/>
</dbReference>
<dbReference type="PRINTS" id="PR00633">
    <property type="entry name" value="RCCNDNSATION"/>
</dbReference>
<name>A0A6P7L7H6_BETSP</name>
<dbReference type="Gene3D" id="2.130.10.30">
    <property type="entry name" value="Regulator of chromosome condensation 1/beta-lactamase-inhibitor protein II"/>
    <property type="match status" value="1"/>
</dbReference>
<dbReference type="AlphaFoldDB" id="A0A6P7L7H6"/>
<evidence type="ECO:0000256" key="20">
    <source>
        <dbReference type="ARBA" id="ARBA00073293"/>
    </source>
</evidence>
<feature type="region of interest" description="Disordered" evidence="22">
    <location>
        <begin position="403"/>
        <end position="439"/>
    </location>
</feature>
<evidence type="ECO:0000313" key="24">
    <source>
        <dbReference type="Proteomes" id="UP000515150"/>
    </source>
</evidence>
<evidence type="ECO:0000256" key="7">
    <source>
        <dbReference type="ARBA" id="ARBA00022553"/>
    </source>
</evidence>
<keyword evidence="7" id="KW-0597">Phosphoprotein</keyword>
<evidence type="ECO:0000256" key="21">
    <source>
        <dbReference type="PROSITE-ProRule" id="PRU00235"/>
    </source>
</evidence>
<gene>
    <name evidence="25" type="primary">LOC114845751</name>
</gene>
<evidence type="ECO:0000259" key="23">
    <source>
        <dbReference type="Pfam" id="PF25390"/>
    </source>
</evidence>
<dbReference type="GO" id="GO:0005794">
    <property type="term" value="C:Golgi apparatus"/>
    <property type="evidence" value="ECO:0007669"/>
    <property type="project" value="UniProtKB-SubCell"/>
</dbReference>
<evidence type="ECO:0000256" key="15">
    <source>
        <dbReference type="ARBA" id="ARBA00023212"/>
    </source>
</evidence>
<keyword evidence="11" id="KW-0970">Cilium biogenesis/degradation</keyword>
<keyword evidence="10" id="KW-0677">Repeat</keyword>
<accession>A0A6P7L7H6</accession>
<dbReference type="InterPro" id="IPR058923">
    <property type="entry name" value="RCC1-like_dom"/>
</dbReference>
<dbReference type="GO" id="GO:0007601">
    <property type="term" value="P:visual perception"/>
    <property type="evidence" value="ECO:0007669"/>
    <property type="project" value="UniProtKB-KW"/>
</dbReference>
<dbReference type="GeneID" id="114845751"/>
<evidence type="ECO:0000256" key="2">
    <source>
        <dbReference type="ARBA" id="ARBA00004300"/>
    </source>
</evidence>
<keyword evidence="6" id="KW-0963">Cytoplasm</keyword>
<evidence type="ECO:0000256" key="1">
    <source>
        <dbReference type="ARBA" id="ARBA00004120"/>
    </source>
</evidence>
<evidence type="ECO:0000256" key="14">
    <source>
        <dbReference type="ARBA" id="ARBA00023069"/>
    </source>
</evidence>
<organism evidence="24 25">
    <name type="scientific">Betta splendens</name>
    <name type="common">Siamese fighting fish</name>
    <dbReference type="NCBI Taxonomy" id="158456"/>
    <lineage>
        <taxon>Eukaryota</taxon>
        <taxon>Metazoa</taxon>
        <taxon>Chordata</taxon>
        <taxon>Craniata</taxon>
        <taxon>Vertebrata</taxon>
        <taxon>Euteleostomi</taxon>
        <taxon>Actinopterygii</taxon>
        <taxon>Neopterygii</taxon>
        <taxon>Teleostei</taxon>
        <taxon>Neoteleostei</taxon>
        <taxon>Acanthomorphata</taxon>
        <taxon>Anabantaria</taxon>
        <taxon>Anabantiformes</taxon>
        <taxon>Anabantoidei</taxon>
        <taxon>Osphronemidae</taxon>
        <taxon>Betta</taxon>
    </lineage>
</organism>
<keyword evidence="9" id="KW-0344">Guanine-nucleotide releasing factor</keyword>
<keyword evidence="24" id="KW-1185">Reference proteome</keyword>
<protein>
    <recommendedName>
        <fullName evidence="20">X-linked retinitis pigmentosa GTPase regulator</fullName>
    </recommendedName>
</protein>
<dbReference type="PROSITE" id="PS00626">
    <property type="entry name" value="RCC1_2"/>
    <property type="match status" value="4"/>
</dbReference>
<feature type="repeat" description="RCC1" evidence="21">
    <location>
        <begin position="210"/>
        <end position="262"/>
    </location>
</feature>
<dbReference type="InParanoid" id="A0A6P7L7H6"/>
<dbReference type="GO" id="GO:0005813">
    <property type="term" value="C:centrosome"/>
    <property type="evidence" value="ECO:0007669"/>
    <property type="project" value="UniProtKB-SubCell"/>
</dbReference>
<feature type="repeat" description="RCC1" evidence="21">
    <location>
        <begin position="107"/>
        <end position="159"/>
    </location>
</feature>
<evidence type="ECO:0000256" key="6">
    <source>
        <dbReference type="ARBA" id="ARBA00022490"/>
    </source>
</evidence>
<feature type="compositionally biased region" description="Polar residues" evidence="22">
    <location>
        <begin position="687"/>
        <end position="699"/>
    </location>
</feature>
<evidence type="ECO:0000256" key="16">
    <source>
        <dbReference type="ARBA" id="ARBA00023273"/>
    </source>
</evidence>
<keyword evidence="19" id="KW-0844">Vision</keyword>
<keyword evidence="5" id="KW-0488">Methylation</keyword>
<evidence type="ECO:0000256" key="18">
    <source>
        <dbReference type="ARBA" id="ARBA00023289"/>
    </source>
</evidence>
<keyword evidence="12" id="KW-0282">Flagellum</keyword>
<proteinExistence type="predicted"/>
<feature type="compositionally biased region" description="Acidic residues" evidence="22">
    <location>
        <begin position="539"/>
        <end position="560"/>
    </location>
</feature>
<keyword evidence="14" id="KW-0969">Cilium</keyword>
<dbReference type="Pfam" id="PF25390">
    <property type="entry name" value="WD40_RLD"/>
    <property type="match status" value="1"/>
</dbReference>
<evidence type="ECO:0000256" key="9">
    <source>
        <dbReference type="ARBA" id="ARBA00022658"/>
    </source>
</evidence>
<feature type="repeat" description="RCC1" evidence="21">
    <location>
        <begin position="315"/>
        <end position="368"/>
    </location>
</feature>
<feature type="repeat" description="RCC1" evidence="21">
    <location>
        <begin position="160"/>
        <end position="209"/>
    </location>
</feature>
<feature type="repeat" description="RCC1" evidence="21">
    <location>
        <begin position="55"/>
        <end position="106"/>
    </location>
</feature>
<evidence type="ECO:0000256" key="10">
    <source>
        <dbReference type="ARBA" id="ARBA00022737"/>
    </source>
</evidence>
<keyword evidence="8" id="KW-0716">Sensory transduction</keyword>
<dbReference type="InterPro" id="IPR000408">
    <property type="entry name" value="Reg_chr_condens"/>
</dbReference>
<keyword evidence="18" id="KW-0636">Prenylation</keyword>
<dbReference type="KEGG" id="bspl:114845751"/>
<evidence type="ECO:0000256" key="13">
    <source>
        <dbReference type="ARBA" id="ARBA00023034"/>
    </source>
</evidence>
<keyword evidence="16" id="KW-0966">Cell projection</keyword>
<feature type="compositionally biased region" description="Basic and acidic residues" evidence="22">
    <location>
        <begin position="573"/>
        <end position="585"/>
    </location>
</feature>
<dbReference type="Proteomes" id="UP000515150">
    <property type="component" value="Chromosome 2"/>
</dbReference>
<dbReference type="FunFam" id="2.130.10.30:FF:000013">
    <property type="entry name" value="Retinitis pigmentosa GTPase regulator isoform 1"/>
    <property type="match status" value="1"/>
</dbReference>
<evidence type="ECO:0000256" key="22">
    <source>
        <dbReference type="SAM" id="MobiDB-lite"/>
    </source>
</evidence>
<dbReference type="GO" id="GO:0030030">
    <property type="term" value="P:cell projection organization"/>
    <property type="evidence" value="ECO:0007669"/>
    <property type="project" value="UniProtKB-KW"/>
</dbReference>
<dbReference type="GO" id="GO:0005929">
    <property type="term" value="C:cilium"/>
    <property type="evidence" value="ECO:0007669"/>
    <property type="project" value="UniProtKB-ARBA"/>
</dbReference>
<dbReference type="PANTHER" id="PTHR22872:SF9">
    <property type="entry name" value="X-LINKED RETINITIS PIGMENTOSA GTPASE REGULATOR"/>
    <property type="match status" value="1"/>
</dbReference>
<dbReference type="OrthoDB" id="10253607at2759"/>
<dbReference type="InterPro" id="IPR051625">
    <property type="entry name" value="Signaling_Regulatory_Domain"/>
</dbReference>
<evidence type="ECO:0000256" key="3">
    <source>
        <dbReference type="ARBA" id="ARBA00004555"/>
    </source>
</evidence>
<feature type="compositionally biased region" description="Basic and acidic residues" evidence="22">
    <location>
        <begin position="649"/>
        <end position="659"/>
    </location>
</feature>
<evidence type="ECO:0000256" key="17">
    <source>
        <dbReference type="ARBA" id="ARBA00023288"/>
    </source>
</evidence>
<evidence type="ECO:0000256" key="8">
    <source>
        <dbReference type="ARBA" id="ARBA00022606"/>
    </source>
</evidence>
<dbReference type="PANTHER" id="PTHR22872">
    <property type="entry name" value="BTK-BINDING PROTEIN-RELATED"/>
    <property type="match status" value="1"/>
</dbReference>
<comment type="subcellular location">
    <subcellularLocation>
        <location evidence="1">Cytoplasm</location>
        <location evidence="1">Cytoskeleton</location>
        <location evidence="1">Cilium basal body</location>
    </subcellularLocation>
    <subcellularLocation>
        <location evidence="4">Cytoplasm</location>
        <location evidence="4">Cytoskeleton</location>
        <location evidence="4">Flagellum axoneme</location>
    </subcellularLocation>
    <subcellularLocation>
        <location evidence="2">Cytoplasm</location>
        <location evidence="2">Cytoskeleton</location>
        <location evidence="2">Microtubule organizing center</location>
        <location evidence="2">Centrosome</location>
    </subcellularLocation>
    <subcellularLocation>
        <location evidence="3">Golgi apparatus</location>
    </subcellularLocation>
</comment>
<keyword evidence="13" id="KW-0333">Golgi apparatus</keyword>
<evidence type="ECO:0000256" key="4">
    <source>
        <dbReference type="ARBA" id="ARBA00004611"/>
    </source>
</evidence>
<sequence length="699" mass="76474">MAGETEDEIPESGAAFTFGKSKFADNIPTKFWLKNDAPLKISCGDEHTALITKDGKLIMFGINNWGQLGVGSKLTVNKPTCVKALKSEKVRLVACGRNHTVIYTAQGNVYASGGNGEGQLGLGDCEERTTFQKVDFFNSRGPIRMLAAGSNTSAALTESGQLFMWGDNAEGQIGLGKESHTCLPQELSVGQPISWVSCGYYHSALVTVAGALYTFGERDSGKLGLGTDQLPGHRVPQLVKSIKEPVTQVACGGGHTVALTDNGVYTFGSGQFGQLGHGTFIFESRLPRRVEHFRKGRVGQVSCGENHTAVITDGGLLYTFGDGRHGKLGLGEENFTNQFQPMLCSRFLEFNVQSASCGGCHMVVLARRRDLSCARVTLEEDDTTEDYLEKPYVELLGNTVDSSTLQRDSSARVRRRERERSPDHIGAMSHTLPSTTAGYIHPPLPVLHQTVPLKRPPPEPNHRERLNSTHLQGKAESNYEEQTVCDTDGVVNDLNDTDSIKDLGETTDFLNMTHVMKVDPEDKTLTLSPVQKRWSKGNDEEDEAEIDEDEDNNQEVEEAEDKQTSAETVMLRDSAEKAAEERQSAKPEGLNEELVPDGEQQADMSEQPTAESSPNPTDGRDGTDSNSQSGSKMRFLFRRLSFTKPRQTKGKDQTRDAEGTVRGNAAGQREPLPHTPSRNRSIKSNRAHQQSHSGTCTIV</sequence>
<feature type="compositionally biased region" description="Polar residues" evidence="22">
    <location>
        <begin position="602"/>
        <end position="616"/>
    </location>
</feature>
<reference evidence="25" key="1">
    <citation type="submission" date="2025-08" db="UniProtKB">
        <authorList>
            <consortium name="RefSeq"/>
        </authorList>
    </citation>
    <scope>IDENTIFICATION</scope>
</reference>
<keyword evidence="17" id="KW-0449">Lipoprotein</keyword>
<dbReference type="InterPro" id="IPR009091">
    <property type="entry name" value="RCC1/BLIP-II"/>
</dbReference>
<feature type="region of interest" description="Disordered" evidence="22">
    <location>
        <begin position="521"/>
        <end position="699"/>
    </location>
</feature>
<evidence type="ECO:0000256" key="11">
    <source>
        <dbReference type="ARBA" id="ARBA00022794"/>
    </source>
</evidence>
<evidence type="ECO:0000313" key="25">
    <source>
        <dbReference type="RefSeq" id="XP_028989980.1"/>
    </source>
</evidence>
<feature type="domain" description="RCC1-like" evidence="23">
    <location>
        <begin position="32"/>
        <end position="364"/>
    </location>
</feature>
<dbReference type="RefSeq" id="XP_028989980.1">
    <property type="nucleotide sequence ID" value="XM_029134147.3"/>
</dbReference>
<dbReference type="SUPFAM" id="SSF50985">
    <property type="entry name" value="RCC1/BLIP-II"/>
    <property type="match status" value="1"/>
</dbReference>